<proteinExistence type="predicted"/>
<sequence length="264" mass="30887">MRILTRRRELRKLTQLTCSKGHRKWPRYSSSKQLRAALAAKTGELLSDRHIRNELKAIGLKAYTRPAHTTRSKIDLRKRKAFAKKYLRCEWKKVVFSDEPWLCCNERTGRLQWCKKRDDALPLEQKARWNVPSIMVWATAGYDWKGPLIIFPSKHSKDGELRQFRLDAEAYVKRCLSKVSAKLSNERRLFQQDGARSHAAKHTQSYLERKGVAWMKEWPPYSPDLNAIERLWKELNARVGARCPMTEAELITAAQEEWAALPQE</sequence>
<dbReference type="OMA" id="STESHYE"/>
<keyword evidence="3" id="KW-1185">Reference proteome</keyword>
<dbReference type="Gene3D" id="3.30.420.10">
    <property type="entry name" value="Ribonuclease H-like superfamily/Ribonuclease H"/>
    <property type="match status" value="1"/>
</dbReference>
<dbReference type="OrthoDB" id="2431447at2759"/>
<protein>
    <recommendedName>
        <fullName evidence="1">Tc1-like transposase DDE domain-containing protein</fullName>
    </recommendedName>
</protein>
<dbReference type="GO" id="GO:0003676">
    <property type="term" value="F:nucleic acid binding"/>
    <property type="evidence" value="ECO:0007669"/>
    <property type="project" value="InterPro"/>
</dbReference>
<feature type="non-terminal residue" evidence="2">
    <location>
        <position position="264"/>
    </location>
</feature>
<evidence type="ECO:0000313" key="3">
    <source>
        <dbReference type="Proteomes" id="UP000051952"/>
    </source>
</evidence>
<dbReference type="Proteomes" id="UP000051952">
    <property type="component" value="Unassembled WGS sequence"/>
</dbReference>
<reference evidence="3" key="1">
    <citation type="submission" date="2015-09" db="EMBL/GenBank/DDBJ databases">
        <authorList>
            <consortium name="Pathogen Informatics"/>
        </authorList>
    </citation>
    <scope>NUCLEOTIDE SEQUENCE [LARGE SCALE GENOMIC DNA]</scope>
    <source>
        <strain evidence="3">Lake Konstanz</strain>
    </source>
</reference>
<dbReference type="InterPro" id="IPR038717">
    <property type="entry name" value="Tc1-like_DDE_dom"/>
</dbReference>
<feature type="domain" description="Tc1-like transposase DDE" evidence="1">
    <location>
        <begin position="171"/>
        <end position="241"/>
    </location>
</feature>
<dbReference type="Pfam" id="PF13358">
    <property type="entry name" value="DDE_3"/>
    <property type="match status" value="1"/>
</dbReference>
<dbReference type="InterPro" id="IPR036397">
    <property type="entry name" value="RNaseH_sf"/>
</dbReference>
<name>A0A0S4KMR2_BODSA</name>
<evidence type="ECO:0000259" key="1">
    <source>
        <dbReference type="Pfam" id="PF13358"/>
    </source>
</evidence>
<dbReference type="EMBL" id="CYKH01001741">
    <property type="protein sequence ID" value="CUI14938.1"/>
    <property type="molecule type" value="Genomic_DNA"/>
</dbReference>
<dbReference type="AlphaFoldDB" id="A0A0S4KMR2"/>
<accession>A0A0S4KMR2</accession>
<dbReference type="VEuPathDB" id="TriTrypDB:BSAL_21275"/>
<evidence type="ECO:0000313" key="2">
    <source>
        <dbReference type="EMBL" id="CUI14938.1"/>
    </source>
</evidence>
<organism evidence="2 3">
    <name type="scientific">Bodo saltans</name>
    <name type="common">Flagellated protozoan</name>
    <dbReference type="NCBI Taxonomy" id="75058"/>
    <lineage>
        <taxon>Eukaryota</taxon>
        <taxon>Discoba</taxon>
        <taxon>Euglenozoa</taxon>
        <taxon>Kinetoplastea</taxon>
        <taxon>Metakinetoplastina</taxon>
        <taxon>Eubodonida</taxon>
        <taxon>Bodonidae</taxon>
        <taxon>Bodo</taxon>
    </lineage>
</organism>
<gene>
    <name evidence="2" type="ORF">BSAL_21275</name>
</gene>